<accession>A0ABX5M0T2</accession>
<dbReference type="Pfam" id="PF13835">
    <property type="entry name" value="DUF4194"/>
    <property type="match status" value="1"/>
</dbReference>
<sequence length="249" mass="28548">MLGDLAKAAKKAEHHEAEDFVQAAKLLIANQFLYAEKTSQRPYYFLVTEHLDYFRNLFEAIGWTLVYQADEAFVGILPGEEERTQRLKLDESLFLLVLRQLYEEKLENFEVESGRAYIDLDKVLQTYEHLTNKELPNETRMKDILALFARHGVVERGKPHETDPKNMTLVIQPVIRQVVVEDYLGQLDQLIATDEEGQSVKARVAAVTEETGESDAELLPEKVEDKTEAEEHVVLQDEQVATEDKDENA</sequence>
<reference evidence="2 3" key="1">
    <citation type="submission" date="2015-03" db="EMBL/GenBank/DDBJ databases">
        <authorList>
            <person name="Krishnan R."/>
            <person name="Midha S."/>
            <person name="Patil P.B."/>
            <person name="Rameshkumar N."/>
        </authorList>
    </citation>
    <scope>NUCLEOTIDE SEQUENCE [LARGE SCALE GENOMIC DNA]</scope>
    <source>
        <strain evidence="2 3">L1E11</strain>
    </source>
</reference>
<organism evidence="2 3">
    <name type="scientific">Pokkaliibacter plantistimulans</name>
    <dbReference type="NCBI Taxonomy" id="1635171"/>
    <lineage>
        <taxon>Bacteria</taxon>
        <taxon>Pseudomonadati</taxon>
        <taxon>Pseudomonadota</taxon>
        <taxon>Gammaproteobacteria</taxon>
        <taxon>Oceanospirillales</taxon>
        <taxon>Balneatrichaceae</taxon>
        <taxon>Pokkaliibacter</taxon>
    </lineage>
</organism>
<evidence type="ECO:0008006" key="4">
    <source>
        <dbReference type="Google" id="ProtNLM"/>
    </source>
</evidence>
<feature type="compositionally biased region" description="Acidic residues" evidence="1">
    <location>
        <begin position="240"/>
        <end position="249"/>
    </location>
</feature>
<proteinExistence type="predicted"/>
<dbReference type="InterPro" id="IPR025449">
    <property type="entry name" value="JetB"/>
</dbReference>
<keyword evidence="3" id="KW-1185">Reference proteome</keyword>
<feature type="region of interest" description="Disordered" evidence="1">
    <location>
        <begin position="205"/>
        <end position="249"/>
    </location>
</feature>
<evidence type="ECO:0000256" key="1">
    <source>
        <dbReference type="SAM" id="MobiDB-lite"/>
    </source>
</evidence>
<protein>
    <recommendedName>
        <fullName evidence="4">DUF4194 domain-containing protein</fullName>
    </recommendedName>
</protein>
<evidence type="ECO:0000313" key="3">
    <source>
        <dbReference type="Proteomes" id="UP000248090"/>
    </source>
</evidence>
<dbReference type="RefSeq" id="WP_110186114.1">
    <property type="nucleotide sequence ID" value="NZ_CP177354.1"/>
</dbReference>
<feature type="compositionally biased region" description="Basic and acidic residues" evidence="1">
    <location>
        <begin position="219"/>
        <end position="235"/>
    </location>
</feature>
<gene>
    <name evidence="2" type="ORF">WH50_03775</name>
</gene>
<comment type="caution">
    <text evidence="2">The sequence shown here is derived from an EMBL/GenBank/DDBJ whole genome shotgun (WGS) entry which is preliminary data.</text>
</comment>
<evidence type="ECO:0000313" key="2">
    <source>
        <dbReference type="EMBL" id="PXF32530.1"/>
    </source>
</evidence>
<dbReference type="EMBL" id="LAPT01000015">
    <property type="protein sequence ID" value="PXF32530.1"/>
    <property type="molecule type" value="Genomic_DNA"/>
</dbReference>
<dbReference type="Proteomes" id="UP000248090">
    <property type="component" value="Unassembled WGS sequence"/>
</dbReference>
<name>A0ABX5M0T2_9GAMM</name>